<organism evidence="1 2">
    <name type="scientific">Listeria grayi DSM 20601</name>
    <dbReference type="NCBI Taxonomy" id="525367"/>
    <lineage>
        <taxon>Bacteria</taxon>
        <taxon>Bacillati</taxon>
        <taxon>Bacillota</taxon>
        <taxon>Bacilli</taxon>
        <taxon>Bacillales</taxon>
        <taxon>Listeriaceae</taxon>
        <taxon>Listeria</taxon>
    </lineage>
</organism>
<accession>D7UWD4</accession>
<dbReference type="STRING" id="525367.HMPREF0556_11415"/>
<reference evidence="1" key="1">
    <citation type="submission" date="2010-06" db="EMBL/GenBank/DDBJ databases">
        <authorList>
            <person name="Muzny D."/>
            <person name="Qin X."/>
            <person name="Buhay C."/>
            <person name="Dugan-Rocha S."/>
            <person name="Ding Y."/>
            <person name="Chen G."/>
            <person name="Hawes A."/>
            <person name="Holder M."/>
            <person name="Jhangiani S."/>
            <person name="Johnson A."/>
            <person name="Khan Z."/>
            <person name="Li Z."/>
            <person name="Liu W."/>
            <person name="Liu X."/>
            <person name="Perez L."/>
            <person name="Shen H."/>
            <person name="Wang Q."/>
            <person name="Watt J."/>
            <person name="Xi L."/>
            <person name="Xin Y."/>
            <person name="Zhou J."/>
            <person name="Deng J."/>
            <person name="Jiang H."/>
            <person name="Liu Y."/>
            <person name="Qu J."/>
            <person name="Song X.-Z."/>
            <person name="Zhang L."/>
            <person name="Villasana D."/>
            <person name="Johnson A."/>
            <person name="Liu J."/>
            <person name="Liyanage D."/>
            <person name="Lorensuhewa L."/>
            <person name="Robinson T."/>
            <person name="Song A."/>
            <person name="Song B.-B."/>
            <person name="Dinh H."/>
            <person name="Thornton R."/>
            <person name="Coyle M."/>
            <person name="Francisco L."/>
            <person name="Jackson L."/>
            <person name="Javaid M."/>
            <person name="Korchina V."/>
            <person name="Kovar C."/>
            <person name="Mata R."/>
            <person name="Mathew T."/>
            <person name="Ngo R."/>
            <person name="Nguyen L."/>
            <person name="Nguyen N."/>
            <person name="Okwuonu G."/>
            <person name="Ongeri F."/>
            <person name="Pham C."/>
            <person name="Simmons D."/>
            <person name="Wilczek-Boney K."/>
            <person name="Hale W."/>
            <person name="Jakkamsetti A."/>
            <person name="Pham P."/>
            <person name="Ruth R."/>
            <person name="San Lucas F."/>
            <person name="Warren J."/>
            <person name="Zhang J."/>
            <person name="Zhao Z."/>
            <person name="Zhou C."/>
            <person name="Zhu D."/>
            <person name="Lee S."/>
            <person name="Bess C."/>
            <person name="Blankenburg K."/>
            <person name="Forbes L."/>
            <person name="Fu Q."/>
            <person name="Gubbala S."/>
            <person name="Hirani K."/>
            <person name="Jayaseelan J.C."/>
            <person name="Lara F."/>
            <person name="Munidasa M."/>
            <person name="Palculict T."/>
            <person name="Patil S."/>
            <person name="Pu L.-L."/>
            <person name="Saada N."/>
            <person name="Tang L."/>
            <person name="Weissenberger G."/>
            <person name="Zhu Y."/>
            <person name="Hemphill L."/>
            <person name="Shang Y."/>
            <person name="Youmans B."/>
            <person name="Ayvaz T."/>
            <person name="Ross M."/>
            <person name="Santibanez J."/>
            <person name="Aqrawi P."/>
            <person name="Gross S."/>
            <person name="Joshi V."/>
            <person name="Fowler G."/>
            <person name="Nazareth L."/>
            <person name="Reid J."/>
            <person name="Worley K."/>
            <person name="Petrosino J."/>
            <person name="Highlander S."/>
            <person name="Gibbs R."/>
        </authorList>
    </citation>
    <scope>NUCLEOTIDE SEQUENCE [LARGE SCALE GENOMIC DNA]</scope>
    <source>
        <strain evidence="1">DSM 20601</strain>
    </source>
</reference>
<gene>
    <name evidence="1" type="ORF">HMPREF0556_11415</name>
</gene>
<comment type="caution">
    <text evidence="1">The sequence shown here is derived from an EMBL/GenBank/DDBJ whole genome shotgun (WGS) entry which is preliminary data.</text>
</comment>
<evidence type="ECO:0000313" key="1">
    <source>
        <dbReference type="EMBL" id="EFI84862.1"/>
    </source>
</evidence>
<evidence type="ECO:0000313" key="2">
    <source>
        <dbReference type="Proteomes" id="UP000010119"/>
    </source>
</evidence>
<proteinExistence type="predicted"/>
<name>D7UWD4_LISGR</name>
<sequence>MLNGRVIIFKKKQVDKRQFQTQRNEDNNLIIVFVFLMPFHEKSKSNI</sequence>
<dbReference type="EMBL" id="ACCR02000003">
    <property type="protein sequence ID" value="EFI84862.1"/>
    <property type="molecule type" value="Genomic_DNA"/>
</dbReference>
<dbReference type="AlphaFoldDB" id="D7UWD4"/>
<keyword evidence="2" id="KW-1185">Reference proteome</keyword>
<dbReference type="Proteomes" id="UP000010119">
    <property type="component" value="Unassembled WGS sequence"/>
</dbReference>
<dbReference type="HOGENOM" id="CLU_3169837_0_0_9"/>
<protein>
    <submittedName>
        <fullName evidence="1">Uncharacterized protein</fullName>
    </submittedName>
</protein>